<dbReference type="VEuPathDB" id="AmoebaDB:FDP41_000958"/>
<keyword evidence="3" id="KW-1185">Reference proteome</keyword>
<dbReference type="VEuPathDB" id="AmoebaDB:NF0014140"/>
<evidence type="ECO:0000313" key="3">
    <source>
        <dbReference type="Proteomes" id="UP000444721"/>
    </source>
</evidence>
<reference evidence="2 3" key="1">
    <citation type="journal article" date="2019" name="Sci. Rep.">
        <title>Nanopore sequencing improves the draft genome of the human pathogenic amoeba Naegleria fowleri.</title>
        <authorList>
            <person name="Liechti N."/>
            <person name="Schurch N."/>
            <person name="Bruggmann R."/>
            <person name="Wittwer M."/>
        </authorList>
    </citation>
    <scope>NUCLEOTIDE SEQUENCE [LARGE SCALE GENOMIC DNA]</scope>
    <source>
        <strain evidence="2 3">ATCC 30894</strain>
    </source>
</reference>
<comment type="caution">
    <text evidence="2">The sequence shown here is derived from an EMBL/GenBank/DDBJ whole genome shotgun (WGS) entry which is preliminary data.</text>
</comment>
<accession>A0A6A5C2R2</accession>
<dbReference type="RefSeq" id="XP_044564518.1">
    <property type="nucleotide sequence ID" value="XM_044713553.1"/>
</dbReference>
<evidence type="ECO:0000313" key="2">
    <source>
        <dbReference type="EMBL" id="KAF0979805.1"/>
    </source>
</evidence>
<dbReference type="OrthoDB" id="10257526at2759"/>
<protein>
    <recommendedName>
        <fullName evidence="1">T4 RNA ligase 1-like N-terminal domain-containing protein</fullName>
    </recommendedName>
</protein>
<gene>
    <name evidence="2" type="ORF">FDP41_000958</name>
</gene>
<organism evidence="2 3">
    <name type="scientific">Naegleria fowleri</name>
    <name type="common">Brain eating amoeba</name>
    <dbReference type="NCBI Taxonomy" id="5763"/>
    <lineage>
        <taxon>Eukaryota</taxon>
        <taxon>Discoba</taxon>
        <taxon>Heterolobosea</taxon>
        <taxon>Tetramitia</taxon>
        <taxon>Eutetramitia</taxon>
        <taxon>Vahlkampfiidae</taxon>
        <taxon>Naegleria</taxon>
    </lineage>
</organism>
<proteinExistence type="predicted"/>
<dbReference type="InterPro" id="IPR019039">
    <property type="entry name" value="T4-Rnl1-like_N"/>
</dbReference>
<dbReference type="EMBL" id="VFQX01000022">
    <property type="protein sequence ID" value="KAF0979805.1"/>
    <property type="molecule type" value="Genomic_DNA"/>
</dbReference>
<dbReference type="AlphaFoldDB" id="A0A6A5C2R2"/>
<dbReference type="GeneID" id="68108176"/>
<dbReference type="Pfam" id="PF09511">
    <property type="entry name" value="RNA_lig_T4_1"/>
    <property type="match status" value="2"/>
</dbReference>
<evidence type="ECO:0000259" key="1">
    <source>
        <dbReference type="Pfam" id="PF09511"/>
    </source>
</evidence>
<dbReference type="Proteomes" id="UP000444721">
    <property type="component" value="Unassembled WGS sequence"/>
</dbReference>
<dbReference type="OMA" id="MREGRIW"/>
<sequence length="640" mass="74704">MLSTQDTTTTSAVSAHHPIQYPRIQHLDQIIENIGQTYGFTFQHNGPFTFVSYKIVSSESFPSIPIKEISKNQLVIDLDPHEFERRMLRREIRGLVFDRESKRLLYRSMPKFFNVDEREECNVKLVEKMLSHLKRETGKETPFLLLEKLDGSLCTPCIEFLKSNDYKNSSLDTAQQETPLIPFRLRFRTKLDYQNEHSQSIEEFVYGIERNCSIERPQNTTRNNALLNKDGDNEEVHENSMNEYGDSSITNTNFQEELRKYHEKRKQMHEKQLPIFYCSQRKVGNLDNLDSSSITIPFTLSFENAPSLLEQTKHLASGNLIRFCVNWISKGFTPLFEYFSPDHRVVVNYGNTPFISLLALRQTILGNFVPYHEMKQSCMEYGIECVKTCTNETINKQTDLKSIKKAIEEEKGHEGYVMILDNGLMYKIKSDWYLNIHKTNEMLITESMREGRIWYMIFENTLDDVLPHVHSEEHRKRLCDFNDKVIYNLTKTVEFLATLMRRVDQELQEKGLTHEPNAFVKMAKEICKNQKHSFFCGSIMKVKGQLEKKLLNGEIKDVSEMETETSALLSDCLVQYLKPLVKKVEVIRDILTNYLVLMPPSLTGCEQQEPSTEKIPLRRYESQEEAMKDLILFTSQSKEN</sequence>
<feature type="domain" description="T4 RNA ligase 1-like N-terminal" evidence="1">
    <location>
        <begin position="308"/>
        <end position="433"/>
    </location>
</feature>
<name>A0A6A5C2R2_NAEFO</name>
<feature type="domain" description="T4 RNA ligase 1-like N-terminal" evidence="1">
    <location>
        <begin position="91"/>
        <end position="157"/>
    </location>
</feature>
<dbReference type="VEuPathDB" id="AmoebaDB:NfTy_050370"/>
<dbReference type="Gene3D" id="1.10.3550.20">
    <property type="match status" value="1"/>
</dbReference>